<evidence type="ECO:0000313" key="1">
    <source>
        <dbReference type="EMBL" id="OOZ41775.1"/>
    </source>
</evidence>
<dbReference type="AlphaFoldDB" id="A0A1T2L9J4"/>
<proteinExistence type="predicted"/>
<dbReference type="Proteomes" id="UP000190198">
    <property type="component" value="Unassembled WGS sequence"/>
</dbReference>
<sequence length="88" mass="9764">GTTVTTATMVATAHLTATVQLLTDLLLLPLRRLQQLVTAHSKYYWQLADKNTGRGNLSGVFYVQDVRYGRDFSRKSPALPTSVWVAGR</sequence>
<accession>A0A1T2L9J4</accession>
<feature type="non-terminal residue" evidence="1">
    <location>
        <position position="1"/>
    </location>
</feature>
<protein>
    <submittedName>
        <fullName evidence="1">Uncharacterized protein</fullName>
    </submittedName>
</protein>
<evidence type="ECO:0000313" key="2">
    <source>
        <dbReference type="Proteomes" id="UP000190198"/>
    </source>
</evidence>
<dbReference type="EMBL" id="MPRK01000053">
    <property type="protein sequence ID" value="OOZ41775.1"/>
    <property type="molecule type" value="Genomic_DNA"/>
</dbReference>
<reference evidence="1 2" key="1">
    <citation type="submission" date="2016-11" db="EMBL/GenBank/DDBJ databases">
        <title>Mixed transmission modes and dynamic genome evolution in an obligate animal-bacterial symbiosis.</title>
        <authorList>
            <person name="Russell S.L."/>
            <person name="Corbett-Detig R.B."/>
            <person name="Cavanaugh C.M."/>
        </authorList>
    </citation>
    <scope>NUCLEOTIDE SEQUENCE [LARGE SCALE GENOMIC DNA]</scope>
    <source>
        <strain evidence="1">Sp-SM6</strain>
    </source>
</reference>
<name>A0A1T2L9J4_9GAMM</name>
<organism evidence="1 2">
    <name type="scientific">Solemya elarraichensis gill symbiont</name>
    <dbReference type="NCBI Taxonomy" id="1918949"/>
    <lineage>
        <taxon>Bacteria</taxon>
        <taxon>Pseudomonadati</taxon>
        <taxon>Pseudomonadota</taxon>
        <taxon>Gammaproteobacteria</taxon>
        <taxon>sulfur-oxidizing symbionts</taxon>
    </lineage>
</organism>
<gene>
    <name evidence="1" type="ORF">BOW52_04165</name>
</gene>
<comment type="caution">
    <text evidence="1">The sequence shown here is derived from an EMBL/GenBank/DDBJ whole genome shotgun (WGS) entry which is preliminary data.</text>
</comment>
<keyword evidence="2" id="KW-1185">Reference proteome</keyword>